<reference evidence="2" key="1">
    <citation type="journal article" date="2018" name="Nat. Microbiol.">
        <title>Leveraging single-cell genomics to expand the fungal tree of life.</title>
        <authorList>
            <person name="Ahrendt S.R."/>
            <person name="Quandt C.A."/>
            <person name="Ciobanu D."/>
            <person name="Clum A."/>
            <person name="Salamov A."/>
            <person name="Andreopoulos B."/>
            <person name="Cheng J.F."/>
            <person name="Woyke T."/>
            <person name="Pelin A."/>
            <person name="Henrissat B."/>
            <person name="Reynolds N.K."/>
            <person name="Benny G.L."/>
            <person name="Smith M.E."/>
            <person name="James T.Y."/>
            <person name="Grigoriev I.V."/>
        </authorList>
    </citation>
    <scope>NUCLEOTIDE SEQUENCE [LARGE SCALE GENOMIC DNA]</scope>
    <source>
        <strain evidence="2">CSF55</strain>
    </source>
</reference>
<sequence length="239" mass="27179">MTFFGGAGNDDLLKSRIFQTNGSYDNVSIYKGSNQKKTSGFQLTFLSHLYFINLSIHSSILLQTIISCSYRIDKLTGPPIITHGRWSSAKSLKNWTLIAFAHRLRIHYLNPMLPDQAYNTIPATPPGCCDIFHLENHAPHTCQHLPLWYVPGKSQYLFCKHCRTAVTVSRTVITHLHHGKQGVTGVINNTEDGMHFLNHLVDNKMTLLQEATRISNKNHDLFTMMKIHLTQTYSLIVFI</sequence>
<evidence type="ECO:0000313" key="1">
    <source>
        <dbReference type="EMBL" id="RKP19431.1"/>
    </source>
</evidence>
<protein>
    <submittedName>
        <fullName evidence="1">Uncharacterized protein</fullName>
    </submittedName>
</protein>
<dbReference type="AlphaFoldDB" id="A0A4P9YKP3"/>
<dbReference type="Proteomes" id="UP000281549">
    <property type="component" value="Unassembled WGS sequence"/>
</dbReference>
<accession>A0A4P9YKP3</accession>
<gene>
    <name evidence="1" type="ORF">ROZALSC1DRAFT_22300</name>
</gene>
<proteinExistence type="predicted"/>
<organism evidence="1 2">
    <name type="scientific">Rozella allomycis (strain CSF55)</name>
    <dbReference type="NCBI Taxonomy" id="988480"/>
    <lineage>
        <taxon>Eukaryota</taxon>
        <taxon>Fungi</taxon>
        <taxon>Fungi incertae sedis</taxon>
        <taxon>Cryptomycota</taxon>
        <taxon>Cryptomycota incertae sedis</taxon>
        <taxon>Rozella</taxon>
    </lineage>
</organism>
<dbReference type="EMBL" id="ML005224">
    <property type="protein sequence ID" value="RKP19431.1"/>
    <property type="molecule type" value="Genomic_DNA"/>
</dbReference>
<evidence type="ECO:0000313" key="2">
    <source>
        <dbReference type="Proteomes" id="UP000281549"/>
    </source>
</evidence>
<name>A0A4P9YKP3_ROZAC</name>